<dbReference type="PANTHER" id="PTHR44688">
    <property type="entry name" value="DNA-BINDING TRANSCRIPTIONAL ACTIVATOR DEVR_DOSR"/>
    <property type="match status" value="1"/>
</dbReference>
<proteinExistence type="predicted"/>
<evidence type="ECO:0000256" key="2">
    <source>
        <dbReference type="ARBA" id="ARBA00023125"/>
    </source>
</evidence>
<dbReference type="SUPFAM" id="SSF46894">
    <property type="entry name" value="C-terminal effector domain of the bipartite response regulators"/>
    <property type="match status" value="1"/>
</dbReference>
<accession>A0AAJ1UHA9</accession>
<comment type="caution">
    <text evidence="5">The sequence shown here is derived from an EMBL/GenBank/DDBJ whole genome shotgun (WGS) entry which is preliminary data.</text>
</comment>
<dbReference type="InterPro" id="IPR036388">
    <property type="entry name" value="WH-like_DNA-bd_sf"/>
</dbReference>
<dbReference type="GO" id="GO:0003677">
    <property type="term" value="F:DNA binding"/>
    <property type="evidence" value="ECO:0007669"/>
    <property type="project" value="UniProtKB-KW"/>
</dbReference>
<keyword evidence="6" id="KW-1185">Reference proteome</keyword>
<dbReference type="InterPro" id="IPR016032">
    <property type="entry name" value="Sig_transdc_resp-reg_C-effctor"/>
</dbReference>
<evidence type="ECO:0000313" key="6">
    <source>
        <dbReference type="Proteomes" id="UP001227162"/>
    </source>
</evidence>
<dbReference type="GO" id="GO:0006355">
    <property type="term" value="P:regulation of DNA-templated transcription"/>
    <property type="evidence" value="ECO:0007669"/>
    <property type="project" value="InterPro"/>
</dbReference>
<dbReference type="Gene3D" id="1.10.10.10">
    <property type="entry name" value="Winged helix-like DNA-binding domain superfamily/Winged helix DNA-binding domain"/>
    <property type="match status" value="1"/>
</dbReference>
<dbReference type="PRINTS" id="PR00038">
    <property type="entry name" value="HTHLUXR"/>
</dbReference>
<keyword evidence="1" id="KW-0805">Transcription regulation</keyword>
<reference evidence="5" key="1">
    <citation type="submission" date="2022-07" db="EMBL/GenBank/DDBJ databases">
        <authorList>
            <person name="Otstavnykh N."/>
            <person name="Isaeva M."/>
            <person name="Bystritskaya E."/>
        </authorList>
    </citation>
    <scope>NUCLEOTIDE SEQUENCE</scope>
    <source>
        <strain evidence="5">10Alg 79</strain>
    </source>
</reference>
<dbReference type="RefSeq" id="WP_317627528.1">
    <property type="nucleotide sequence ID" value="NZ_JANFFA010000006.1"/>
</dbReference>
<evidence type="ECO:0000313" key="5">
    <source>
        <dbReference type="EMBL" id="MDQ2095912.1"/>
    </source>
</evidence>
<reference evidence="5" key="2">
    <citation type="submission" date="2023-04" db="EMBL/GenBank/DDBJ databases">
        <title>'Rhodoalgimonas zhirmunskyi' gen. nov., isolated from a red alga.</title>
        <authorList>
            <person name="Nedashkovskaya O.I."/>
            <person name="Otstavnykh N.Y."/>
            <person name="Bystritskaya E.P."/>
            <person name="Balabanova L.A."/>
            <person name="Isaeva M.P."/>
        </authorList>
    </citation>
    <scope>NUCLEOTIDE SEQUENCE</scope>
    <source>
        <strain evidence="5">10Alg 79</strain>
    </source>
</reference>
<dbReference type="InterPro" id="IPR000792">
    <property type="entry name" value="Tscrpt_reg_LuxR_C"/>
</dbReference>
<sequence length="265" mass="29247">MQMGEAEKRLGEAIAALDSDGFARALGRWLEAVVRHDNLTILAYFRGRAPKSILRRAAHPAVHERFENVYLSGAYLLDPYHDLHMTRAPAGVYRLTDIAPDQFHRNPYFLDYYAATTLIDELAFVAYPAPGVSVQVCLGRDASSNRRFTQREIISARLVSPILEAFVERQWSGLAAEGEISDAAESAHLIDSLKAAEGISLSPRQAEVAMLILRGHSSVSIGLKLGISAQTVKVFRRQLYRKCAISSQAELFNLLLPLLGEGRAA</sequence>
<evidence type="ECO:0000256" key="1">
    <source>
        <dbReference type="ARBA" id="ARBA00023015"/>
    </source>
</evidence>
<keyword evidence="3" id="KW-0804">Transcription</keyword>
<evidence type="ECO:0000256" key="3">
    <source>
        <dbReference type="ARBA" id="ARBA00023163"/>
    </source>
</evidence>
<organism evidence="5 6">
    <name type="scientific">Rhodalgimonas zhirmunskyi</name>
    <dbReference type="NCBI Taxonomy" id="2964767"/>
    <lineage>
        <taxon>Bacteria</taxon>
        <taxon>Pseudomonadati</taxon>
        <taxon>Pseudomonadota</taxon>
        <taxon>Alphaproteobacteria</taxon>
        <taxon>Rhodobacterales</taxon>
        <taxon>Roseobacteraceae</taxon>
        <taxon>Rhodalgimonas</taxon>
    </lineage>
</organism>
<dbReference type="PANTHER" id="PTHR44688:SF16">
    <property type="entry name" value="DNA-BINDING TRANSCRIPTIONAL ACTIVATOR DEVR_DOSR"/>
    <property type="match status" value="1"/>
</dbReference>
<name>A0AAJ1UHA9_9RHOB</name>
<dbReference type="PROSITE" id="PS50043">
    <property type="entry name" value="HTH_LUXR_2"/>
    <property type="match status" value="1"/>
</dbReference>
<feature type="domain" description="HTH luxR-type" evidence="4">
    <location>
        <begin position="194"/>
        <end position="259"/>
    </location>
</feature>
<dbReference type="SMART" id="SM00421">
    <property type="entry name" value="HTH_LUXR"/>
    <property type="match status" value="1"/>
</dbReference>
<dbReference type="Pfam" id="PF00196">
    <property type="entry name" value="GerE"/>
    <property type="match status" value="1"/>
</dbReference>
<evidence type="ECO:0000259" key="4">
    <source>
        <dbReference type="PROSITE" id="PS50043"/>
    </source>
</evidence>
<protein>
    <submittedName>
        <fullName evidence="5">Helix-turn-helix transcriptional regulator</fullName>
    </submittedName>
</protein>
<gene>
    <name evidence="5" type="ORF">NOI20_17460</name>
</gene>
<dbReference type="Proteomes" id="UP001227162">
    <property type="component" value="Unassembled WGS sequence"/>
</dbReference>
<keyword evidence="2" id="KW-0238">DNA-binding</keyword>
<dbReference type="EMBL" id="JANFFA010000006">
    <property type="protein sequence ID" value="MDQ2095912.1"/>
    <property type="molecule type" value="Genomic_DNA"/>
</dbReference>
<dbReference type="AlphaFoldDB" id="A0AAJ1UHA9"/>